<dbReference type="KEGG" id="fax:FUAX_29330"/>
<evidence type="ECO:0000313" key="2">
    <source>
        <dbReference type="Proteomes" id="UP001348817"/>
    </source>
</evidence>
<dbReference type="PROSITE" id="PS51257">
    <property type="entry name" value="PROKAR_LIPOPROTEIN"/>
    <property type="match status" value="1"/>
</dbReference>
<evidence type="ECO:0000313" key="1">
    <source>
        <dbReference type="EMBL" id="BDD10501.1"/>
    </source>
</evidence>
<reference evidence="1 2" key="1">
    <citation type="submission" date="2021-12" db="EMBL/GenBank/DDBJ databases">
        <title>Genome sequencing of bacteria with rrn-lacking chromosome and rrn-plasmid.</title>
        <authorList>
            <person name="Anda M."/>
            <person name="Iwasaki W."/>
        </authorList>
    </citation>
    <scope>NUCLEOTIDE SEQUENCE [LARGE SCALE GENOMIC DNA]</scope>
    <source>
        <strain evidence="1 2">DSM 100852</strain>
    </source>
</reference>
<evidence type="ECO:0008006" key="3">
    <source>
        <dbReference type="Google" id="ProtNLM"/>
    </source>
</evidence>
<dbReference type="Gene3D" id="3.40.30.10">
    <property type="entry name" value="Glutaredoxin"/>
    <property type="match status" value="1"/>
</dbReference>
<dbReference type="Proteomes" id="UP001348817">
    <property type="component" value="Chromosome"/>
</dbReference>
<proteinExistence type="predicted"/>
<sequence length="189" mass="21925">MRRLLCLFVVFIIALSCGSKRDKAQGLLETKINDYLGRQLAIPDKIKTYNAFNRIILDSLEISISNYKIYSYVDASCPTCIKSTNKWDSLTVEFVEFNVPIILILESADNFESLKYYCESGGIKNFSYPFFLDMEGQFFMKNAEFMNEHKHFETVLTNRENEILMFGNPIHSEAIKESYLKYLAKNAKK</sequence>
<dbReference type="SUPFAM" id="SSF52833">
    <property type="entry name" value="Thioredoxin-like"/>
    <property type="match status" value="1"/>
</dbReference>
<name>A0AAU9CN33_9BACT</name>
<dbReference type="InterPro" id="IPR036249">
    <property type="entry name" value="Thioredoxin-like_sf"/>
</dbReference>
<protein>
    <recommendedName>
        <fullName evidence="3">Redoxin domain-containing protein</fullName>
    </recommendedName>
</protein>
<dbReference type="AlphaFoldDB" id="A0AAU9CN33"/>
<gene>
    <name evidence="1" type="ORF">FUAX_29330</name>
</gene>
<accession>A0AAU9CN33</accession>
<dbReference type="EMBL" id="AP025314">
    <property type="protein sequence ID" value="BDD10501.1"/>
    <property type="molecule type" value="Genomic_DNA"/>
</dbReference>
<keyword evidence="2" id="KW-1185">Reference proteome</keyword>
<organism evidence="1 2">
    <name type="scientific">Fulvitalea axinellae</name>
    <dbReference type="NCBI Taxonomy" id="1182444"/>
    <lineage>
        <taxon>Bacteria</taxon>
        <taxon>Pseudomonadati</taxon>
        <taxon>Bacteroidota</taxon>
        <taxon>Cytophagia</taxon>
        <taxon>Cytophagales</taxon>
        <taxon>Persicobacteraceae</taxon>
        <taxon>Fulvitalea</taxon>
    </lineage>
</organism>